<dbReference type="Proteomes" id="UP000034074">
    <property type="component" value="Unassembled WGS sequence"/>
</dbReference>
<dbReference type="Proteomes" id="UP000034151">
    <property type="component" value="Unassembled WGS sequence"/>
</dbReference>
<evidence type="ECO:0000313" key="7">
    <source>
        <dbReference type="EMBL" id="KKG44338.1"/>
    </source>
</evidence>
<dbReference type="Proteomes" id="UP000034667">
    <property type="component" value="Unassembled WGS sequence"/>
</dbReference>
<evidence type="ECO:0000313" key="17">
    <source>
        <dbReference type="Proteomes" id="UP000034074"/>
    </source>
</evidence>
<protein>
    <recommendedName>
        <fullName evidence="3">CRISPR type III-associated protein domain-containing protein</fullName>
    </recommendedName>
</protein>
<evidence type="ECO:0000313" key="16">
    <source>
        <dbReference type="Proteomes" id="UP000033889"/>
    </source>
</evidence>
<evidence type="ECO:0000313" key="13">
    <source>
        <dbReference type="EMBL" id="KKH14812.1"/>
    </source>
</evidence>
<evidence type="ECO:0000313" key="8">
    <source>
        <dbReference type="EMBL" id="KKG47413.1"/>
    </source>
</evidence>
<organism evidence="5 18">
    <name type="scientific">Methanosarcina mazei</name>
    <name type="common">Methanosarcina frisia</name>
    <dbReference type="NCBI Taxonomy" id="2209"/>
    <lineage>
        <taxon>Archaea</taxon>
        <taxon>Methanobacteriati</taxon>
        <taxon>Methanobacteriota</taxon>
        <taxon>Stenosarchaea group</taxon>
        <taxon>Methanomicrobia</taxon>
        <taxon>Methanosarcinales</taxon>
        <taxon>Methanosarcinaceae</taxon>
        <taxon>Methanosarcina</taxon>
    </lineage>
</organism>
<proteinExistence type="predicted"/>
<dbReference type="PANTHER" id="PTHR39965">
    <property type="entry name" value="CRISPR SYSTEM CMR SUBUNIT CMR6"/>
    <property type="match status" value="1"/>
</dbReference>
<evidence type="ECO:0000313" key="6">
    <source>
        <dbReference type="EMBL" id="KKG41283.1"/>
    </source>
</evidence>
<dbReference type="PATRIC" id="fig|2209.39.peg.60"/>
<evidence type="ECO:0000313" key="22">
    <source>
        <dbReference type="Proteomes" id="UP000034667"/>
    </source>
</evidence>
<dbReference type="Proteomes" id="UP000034944">
    <property type="component" value="Unassembled WGS sequence"/>
</dbReference>
<accession>A0A0F8EHK3</accession>
<feature type="compositionally biased region" description="Basic and acidic residues" evidence="2">
    <location>
        <begin position="16"/>
        <end position="26"/>
    </location>
</feature>
<dbReference type="EMBL" id="JJPG01000151">
    <property type="protein sequence ID" value="KKG47413.1"/>
    <property type="molecule type" value="Genomic_DNA"/>
</dbReference>
<dbReference type="Proteomes" id="UP000033889">
    <property type="component" value="Unassembled WGS sequence"/>
</dbReference>
<dbReference type="EMBL" id="JJQE01000148">
    <property type="protein sequence ID" value="KKH25292.1"/>
    <property type="molecule type" value="Genomic_DNA"/>
</dbReference>
<feature type="domain" description="CRISPR type III-associated protein" evidence="3">
    <location>
        <begin position="123"/>
        <end position="302"/>
    </location>
</feature>
<dbReference type="EMBL" id="JJPQ01000079">
    <property type="protein sequence ID" value="KKG81916.1"/>
    <property type="molecule type" value="Genomic_DNA"/>
</dbReference>
<evidence type="ECO:0000313" key="24">
    <source>
        <dbReference type="Proteomes" id="UP000034921"/>
    </source>
</evidence>
<gene>
    <name evidence="7" type="ORF">DU35_15675</name>
    <name evidence="9" type="ORF">DU36_19285</name>
    <name evidence="8" type="ORF">DU38_01375</name>
    <name evidence="5" type="ORF">DU39_00210</name>
    <name evidence="6" type="ORF">DU41_02015</name>
    <name evidence="10" type="ORF">DU46_08085</name>
    <name evidence="4" type="ORF">DU49_19535</name>
    <name evidence="12" type="ORF">DU51_08205</name>
    <name evidence="14" type="ORF">DU60_01325</name>
    <name evidence="11" type="ORF">DU61_05845</name>
    <name evidence="13" type="ORF">DU62_08515</name>
</gene>
<dbReference type="PANTHER" id="PTHR39965:SF1">
    <property type="entry name" value="CRISPR SYSTEM CMR SUBUNIT CMR6"/>
    <property type="match status" value="1"/>
</dbReference>
<evidence type="ECO:0000313" key="12">
    <source>
        <dbReference type="EMBL" id="KKH06164.1"/>
    </source>
</evidence>
<evidence type="ECO:0000313" key="5">
    <source>
        <dbReference type="EMBL" id="KKG39241.1"/>
    </source>
</evidence>
<dbReference type="EMBL" id="JJPD01000037">
    <property type="protein sequence ID" value="KKG44338.1"/>
    <property type="molecule type" value="Genomic_DNA"/>
</dbReference>
<dbReference type="Proteomes" id="UP000034195">
    <property type="component" value="Unassembled WGS sequence"/>
</dbReference>
<dbReference type="NCBIfam" id="TIGR01898">
    <property type="entry name" value="cas_TM1791_cmr6"/>
    <property type="match status" value="1"/>
</dbReference>
<dbReference type="EMBL" id="JJPB01000082">
    <property type="protein sequence ID" value="KKG31331.1"/>
    <property type="molecule type" value="Genomic_DNA"/>
</dbReference>
<feature type="compositionally biased region" description="Polar residues" evidence="2">
    <location>
        <begin position="1"/>
        <end position="15"/>
    </location>
</feature>
<dbReference type="InterPro" id="IPR010172">
    <property type="entry name" value="CRISPR-assoc_prot_TM1791"/>
</dbReference>
<evidence type="ECO:0000313" key="14">
    <source>
        <dbReference type="EMBL" id="KKH25292.1"/>
    </source>
</evidence>
<evidence type="ECO:0000256" key="2">
    <source>
        <dbReference type="SAM" id="MobiDB-lite"/>
    </source>
</evidence>
<dbReference type="EMBL" id="JJPY01000106">
    <property type="protein sequence ID" value="KKH06164.1"/>
    <property type="molecule type" value="Genomic_DNA"/>
</dbReference>
<dbReference type="EMBL" id="JJPZ01000010">
    <property type="protein sequence ID" value="KKH14812.1"/>
    <property type="molecule type" value="Genomic_DNA"/>
</dbReference>
<keyword evidence="1" id="KW-0051">Antiviral defense</keyword>
<evidence type="ECO:0000313" key="4">
    <source>
        <dbReference type="EMBL" id="KKG31331.1"/>
    </source>
</evidence>
<dbReference type="EMBL" id="JJPH01000139">
    <property type="protein sequence ID" value="KKG47604.1"/>
    <property type="molecule type" value="Genomic_DNA"/>
</dbReference>
<evidence type="ECO:0000256" key="1">
    <source>
        <dbReference type="ARBA" id="ARBA00023118"/>
    </source>
</evidence>
<dbReference type="AlphaFoldDB" id="A0A0F8EHK3"/>
<dbReference type="Proteomes" id="UP000034577">
    <property type="component" value="Unassembled WGS sequence"/>
</dbReference>
<dbReference type="OrthoDB" id="134195at2157"/>
<name>A0A0F8EHK3_METMZ</name>
<dbReference type="Proteomes" id="UP000033878">
    <property type="component" value="Unassembled WGS sequence"/>
</dbReference>
<dbReference type="Proteomes" id="UP000034243">
    <property type="component" value="Unassembled WGS sequence"/>
</dbReference>
<dbReference type="InterPro" id="IPR005537">
    <property type="entry name" value="RAMP_III_fam"/>
</dbReference>
<sequence>MKNKTKSTYLNTNGKKSTEKNSREERSNKEYFEYILPSDTRKLIGKKTDSIDNYALKLNKVSPFDSKDKKFKFFEIDKKDILINNKPNFSGINFLALSERQKDSLKNSGLNIKQATYSVDWKLAIGLGNESVYETAIALHHIYGIPYISGSALKGIVRSYVILENFSKKENGSIDLKNAEDNALEDQEFCDIFGCPKKSFYGESRRGKVIFFDALPLSKPIIEPEIMNPHFSEYYSDNSNTVPPADYYDPKPIFFLVVKNTKFEFTVGSKDTKVLSIAYDWMNKALKEHGIGAKTSVGYGYFTSEVSE</sequence>
<evidence type="ECO:0000313" key="25">
    <source>
        <dbReference type="Proteomes" id="UP000034944"/>
    </source>
</evidence>
<reference evidence="15 16" key="1">
    <citation type="journal article" date="2015" name="ISME J.">
        <title>Genomic and phenotypic differentiation among Methanosarcina mazei populations from Columbia River sediment.</title>
        <authorList>
            <person name="Youngblut N.D."/>
            <person name="Wirth J.S."/>
            <person name="Henriksen J.R."/>
            <person name="Smith M."/>
            <person name="Simon H."/>
            <person name="Metcalf W.W."/>
            <person name="Whitaker R.J."/>
        </authorList>
    </citation>
    <scope>NUCLEOTIDE SEQUENCE [LARGE SCALE GENOMIC DNA]</scope>
    <source>
        <strain evidence="14 24">1.F.M.0.5</strain>
        <strain evidence="4 15">3.F.A.1A.3</strain>
        <strain evidence="7 21">3.F.A.2.12</strain>
        <strain evidence="6 22">3.F.A.2.3</strain>
        <strain evidence="5 18">3.F.A.2.5</strain>
        <strain evidence="8 19">3.F.A.2.6</strain>
        <strain evidence="9 20">3.F.A.2.7</strain>
        <strain evidence="10 17">3.H.A.1A.2</strain>
        <strain evidence="11 16">3.H.A.2.5</strain>
        <strain evidence="12 23">3.H.T.1A.1</strain>
        <strain evidence="13 25">3.H.T.1A.2</strain>
    </source>
</reference>
<dbReference type="EMBL" id="JJPE01000138">
    <property type="protein sequence ID" value="KKG41283.1"/>
    <property type="molecule type" value="Genomic_DNA"/>
</dbReference>
<evidence type="ECO:0000313" key="23">
    <source>
        <dbReference type="Proteomes" id="UP000034820"/>
    </source>
</evidence>
<evidence type="ECO:0000259" key="3">
    <source>
        <dbReference type="Pfam" id="PF03787"/>
    </source>
</evidence>
<evidence type="ECO:0000313" key="20">
    <source>
        <dbReference type="Proteomes" id="UP000034243"/>
    </source>
</evidence>
<evidence type="ECO:0000313" key="10">
    <source>
        <dbReference type="EMBL" id="KKG73220.1"/>
    </source>
</evidence>
<dbReference type="Pfam" id="PF03787">
    <property type="entry name" value="RAMPs"/>
    <property type="match status" value="1"/>
</dbReference>
<dbReference type="EMBL" id="JJPN01000055">
    <property type="protein sequence ID" value="KKG73220.1"/>
    <property type="molecule type" value="Genomic_DNA"/>
</dbReference>
<evidence type="ECO:0000313" key="19">
    <source>
        <dbReference type="Proteomes" id="UP000034195"/>
    </source>
</evidence>
<comment type="caution">
    <text evidence="5">The sequence shown here is derived from an EMBL/GenBank/DDBJ whole genome shotgun (WGS) entry which is preliminary data.</text>
</comment>
<dbReference type="RefSeq" id="WP_052727607.1">
    <property type="nucleotide sequence ID" value="NZ_JJPB01000082.1"/>
</dbReference>
<dbReference type="GO" id="GO:0051607">
    <property type="term" value="P:defense response to virus"/>
    <property type="evidence" value="ECO:0007669"/>
    <property type="project" value="UniProtKB-KW"/>
</dbReference>
<evidence type="ECO:0000313" key="9">
    <source>
        <dbReference type="EMBL" id="KKG47604.1"/>
    </source>
</evidence>
<dbReference type="Proteomes" id="UP000034921">
    <property type="component" value="Unassembled WGS sequence"/>
</dbReference>
<feature type="region of interest" description="Disordered" evidence="2">
    <location>
        <begin position="1"/>
        <end position="26"/>
    </location>
</feature>
<dbReference type="Proteomes" id="UP000034820">
    <property type="component" value="Unassembled WGS sequence"/>
</dbReference>
<evidence type="ECO:0000313" key="18">
    <source>
        <dbReference type="Proteomes" id="UP000034151"/>
    </source>
</evidence>
<evidence type="ECO:0000313" key="15">
    <source>
        <dbReference type="Proteomes" id="UP000033878"/>
    </source>
</evidence>
<evidence type="ECO:0000313" key="11">
    <source>
        <dbReference type="EMBL" id="KKG81916.1"/>
    </source>
</evidence>
<evidence type="ECO:0000313" key="21">
    <source>
        <dbReference type="Proteomes" id="UP000034577"/>
    </source>
</evidence>
<dbReference type="EMBL" id="JJPF01000138">
    <property type="protein sequence ID" value="KKG39241.1"/>
    <property type="molecule type" value="Genomic_DNA"/>
</dbReference>